<evidence type="ECO:0000256" key="7">
    <source>
        <dbReference type="ARBA" id="ARBA00023136"/>
    </source>
</evidence>
<keyword evidence="2" id="KW-0813">Transport</keyword>
<feature type="transmembrane region" description="Helical" evidence="8">
    <location>
        <begin position="283"/>
        <end position="312"/>
    </location>
</feature>
<keyword evidence="5 8" id="KW-1133">Transmembrane helix</keyword>
<dbReference type="PANTHER" id="PTHR32024:SF1">
    <property type="entry name" value="KTR SYSTEM POTASSIUM UPTAKE PROTEIN B"/>
    <property type="match status" value="1"/>
</dbReference>
<reference evidence="10 11" key="1">
    <citation type="submission" date="2012-02" db="EMBL/GenBank/DDBJ databases">
        <title>Whole genome shotgun sequence of Mobilicoccus pelagius NBRC 104925.</title>
        <authorList>
            <person name="Yoshida Y."/>
            <person name="Hosoyama A."/>
            <person name="Tsuchikane K."/>
            <person name="Katsumata H."/>
            <person name="Yamazaki S."/>
            <person name="Fujita N."/>
        </authorList>
    </citation>
    <scope>NUCLEOTIDE SEQUENCE [LARGE SCALE GENOMIC DNA]</scope>
    <source>
        <strain evidence="10 11">NBRC 104925</strain>
    </source>
</reference>
<evidence type="ECO:0000256" key="3">
    <source>
        <dbReference type="ARBA" id="ARBA00022475"/>
    </source>
</evidence>
<evidence type="ECO:0000256" key="8">
    <source>
        <dbReference type="SAM" id="Phobius"/>
    </source>
</evidence>
<evidence type="ECO:0000256" key="1">
    <source>
        <dbReference type="ARBA" id="ARBA00004651"/>
    </source>
</evidence>
<keyword evidence="11" id="KW-1185">Reference proteome</keyword>
<dbReference type="EMBL" id="BAFE01000022">
    <property type="protein sequence ID" value="GAB47672.1"/>
    <property type="molecule type" value="Genomic_DNA"/>
</dbReference>
<feature type="transmembrane region" description="Helical" evidence="8">
    <location>
        <begin position="336"/>
        <end position="357"/>
    </location>
</feature>
<dbReference type="Pfam" id="PF02386">
    <property type="entry name" value="TrkH"/>
    <property type="match status" value="1"/>
</dbReference>
<evidence type="ECO:0000256" key="9">
    <source>
        <dbReference type="SAM" id="SignalP"/>
    </source>
</evidence>
<dbReference type="eggNOG" id="COG0168">
    <property type="taxonomic scope" value="Bacteria"/>
</dbReference>
<comment type="subcellular location">
    <subcellularLocation>
        <location evidence="1">Cell membrane</location>
        <topology evidence="1">Multi-pass membrane protein</topology>
    </subcellularLocation>
</comment>
<name>H5UPL4_9MICO</name>
<dbReference type="AlphaFoldDB" id="H5UPL4"/>
<proteinExistence type="predicted"/>
<dbReference type="GO" id="GO:0005886">
    <property type="term" value="C:plasma membrane"/>
    <property type="evidence" value="ECO:0007669"/>
    <property type="project" value="UniProtKB-SubCell"/>
</dbReference>
<evidence type="ECO:0000256" key="6">
    <source>
        <dbReference type="ARBA" id="ARBA00023065"/>
    </source>
</evidence>
<dbReference type="GO" id="GO:0030001">
    <property type="term" value="P:metal ion transport"/>
    <property type="evidence" value="ECO:0007669"/>
    <property type="project" value="UniProtKB-ARBA"/>
</dbReference>
<feature type="transmembrane region" description="Helical" evidence="8">
    <location>
        <begin position="211"/>
        <end position="233"/>
    </location>
</feature>
<keyword evidence="7 8" id="KW-0472">Membrane</keyword>
<dbReference type="STRING" id="1089455.MOPEL_023_00120"/>
<feature type="transmembrane region" description="Helical" evidence="8">
    <location>
        <begin position="390"/>
        <end position="414"/>
    </location>
</feature>
<accession>H5UPL4</accession>
<feature type="transmembrane region" description="Helical" evidence="8">
    <location>
        <begin position="61"/>
        <end position="84"/>
    </location>
</feature>
<evidence type="ECO:0000256" key="5">
    <source>
        <dbReference type="ARBA" id="ARBA00022989"/>
    </source>
</evidence>
<feature type="transmembrane region" description="Helical" evidence="8">
    <location>
        <begin position="111"/>
        <end position="132"/>
    </location>
</feature>
<feature type="signal peptide" evidence="9">
    <location>
        <begin position="1"/>
        <end position="23"/>
    </location>
</feature>
<feature type="chain" id="PRO_5003599102" evidence="9">
    <location>
        <begin position="24"/>
        <end position="432"/>
    </location>
</feature>
<sequence>MPSSFLAVIVVGTLLLSLPIAHASGRTNHLAAAFTAVSAVCVTGLVTVDTATYWTPFGQAIILLLIQVGGLGTMTLATLLVLLIRGRITLVASLRAQSETKTMALGDVRRVLVRIVRATLVAESSVALWLTIRFRTTYDDDLPTALWHGVFHAVSAFNNAGFALYSDNLVGFVSDGWIIAPICLSIIAGGFGYPAFFELARHGRQVSRWSIYLRLTVVGYTALFVVGLVVFLLSEWDNPGTLGPLDMQGKIWGGIAGAVFPRTAGFNAIDYGDIRPETLVVNLVLMFIGGGSAGTAGGIKVTTFFLLGYVIWSETRGWSEVRLGHRRISGATQRQALTVALLGVGLVTSAVIALVVLTDHPLDRVVFEVVSAFGTVGLSMNLTPQLPPSAQLVIMGVMFCGRVGTVTVASALALSRARTFHYHLPEEHTIVG</sequence>
<protein>
    <submittedName>
        <fullName evidence="10">Ktr system potassium uptake protein KtrB</fullName>
    </submittedName>
</protein>
<keyword evidence="6" id="KW-0406">Ion transport</keyword>
<gene>
    <name evidence="10" type="primary">ktrB</name>
    <name evidence="10" type="ORF">MOPEL_023_00120</name>
</gene>
<organism evidence="10 11">
    <name type="scientific">Mobilicoccus pelagius NBRC 104925</name>
    <dbReference type="NCBI Taxonomy" id="1089455"/>
    <lineage>
        <taxon>Bacteria</taxon>
        <taxon>Bacillati</taxon>
        <taxon>Actinomycetota</taxon>
        <taxon>Actinomycetes</taxon>
        <taxon>Micrococcales</taxon>
        <taxon>Dermatophilaceae</taxon>
        <taxon>Mobilicoccus</taxon>
    </lineage>
</organism>
<evidence type="ECO:0000256" key="4">
    <source>
        <dbReference type="ARBA" id="ARBA00022692"/>
    </source>
</evidence>
<dbReference type="InterPro" id="IPR003445">
    <property type="entry name" value="Cat_transpt"/>
</dbReference>
<dbReference type="Proteomes" id="UP000004367">
    <property type="component" value="Unassembled WGS sequence"/>
</dbReference>
<feature type="transmembrane region" description="Helical" evidence="8">
    <location>
        <begin position="33"/>
        <end position="54"/>
    </location>
</feature>
<evidence type="ECO:0000313" key="10">
    <source>
        <dbReference type="EMBL" id="GAB47672.1"/>
    </source>
</evidence>
<dbReference type="GO" id="GO:0008324">
    <property type="term" value="F:monoatomic cation transmembrane transporter activity"/>
    <property type="evidence" value="ECO:0007669"/>
    <property type="project" value="InterPro"/>
</dbReference>
<keyword evidence="3" id="KW-1003">Cell membrane</keyword>
<dbReference type="PANTHER" id="PTHR32024">
    <property type="entry name" value="TRK SYSTEM POTASSIUM UPTAKE PROTEIN TRKG-RELATED"/>
    <property type="match status" value="1"/>
</dbReference>
<keyword evidence="9" id="KW-0732">Signal</keyword>
<evidence type="ECO:0000313" key="11">
    <source>
        <dbReference type="Proteomes" id="UP000004367"/>
    </source>
</evidence>
<evidence type="ECO:0000256" key="2">
    <source>
        <dbReference type="ARBA" id="ARBA00022448"/>
    </source>
</evidence>
<feature type="transmembrane region" description="Helical" evidence="8">
    <location>
        <begin position="177"/>
        <end position="199"/>
    </location>
</feature>
<keyword evidence="4 8" id="KW-0812">Transmembrane</keyword>
<comment type="caution">
    <text evidence="10">The sequence shown here is derived from an EMBL/GenBank/DDBJ whole genome shotgun (WGS) entry which is preliminary data.</text>
</comment>